<dbReference type="AlphaFoldDB" id="A0A175VMA1"/>
<protein>
    <recommendedName>
        <fullName evidence="2">UPF0251 protein LCR_08000</fullName>
    </recommendedName>
</protein>
<proteinExistence type="inferred from homology"/>
<dbReference type="InterPro" id="IPR013324">
    <property type="entry name" value="RNA_pol_sigma_r3/r4-like"/>
</dbReference>
<evidence type="ECO:0000313" key="3">
    <source>
        <dbReference type="EMBL" id="KXU81633.1"/>
    </source>
</evidence>
<dbReference type="STRING" id="29489.VL01_10060"/>
<dbReference type="PANTHER" id="PTHR37478:SF2">
    <property type="entry name" value="UPF0251 PROTEIN TK0562"/>
    <property type="match status" value="1"/>
</dbReference>
<evidence type="ECO:0000256" key="2">
    <source>
        <dbReference type="HAMAP-Rule" id="MF_00674"/>
    </source>
</evidence>
<dbReference type="Gene3D" id="1.10.10.10">
    <property type="entry name" value="Winged helix-like DNA-binding domain superfamily/Winged helix DNA-binding domain"/>
    <property type="match status" value="1"/>
</dbReference>
<dbReference type="InterPro" id="IPR002852">
    <property type="entry name" value="UPF0251"/>
</dbReference>
<dbReference type="HAMAP" id="MF_00674">
    <property type="entry name" value="UPF0251"/>
    <property type="match status" value="1"/>
</dbReference>
<dbReference type="OrthoDB" id="280278at2"/>
<evidence type="ECO:0000256" key="1">
    <source>
        <dbReference type="ARBA" id="ARBA00009350"/>
    </source>
</evidence>
<dbReference type="PANTHER" id="PTHR37478">
    <property type="match status" value="1"/>
</dbReference>
<dbReference type="RefSeq" id="WP_061475563.1">
    <property type="nucleotide sequence ID" value="NZ_AP027939.1"/>
</dbReference>
<name>A0A175VMA1_AEREN</name>
<reference evidence="3 4" key="1">
    <citation type="submission" date="2016-02" db="EMBL/GenBank/DDBJ databases">
        <title>Draft genome sequence of Aeromonas trota strain 1999lcr isolated from cerebrospinal fluid (CSF).</title>
        <authorList>
            <person name="Dallagassa C.B."/>
            <person name="Prediger K.C."/>
            <person name="Weiss V.A."/>
            <person name="Assis F.E."/>
            <person name="Baura V."/>
            <person name="Cruz L.M."/>
            <person name="Souza E.M."/>
            <person name="Pedrosa F.O."/>
            <person name="Fadel-Picheth C.M."/>
        </authorList>
    </citation>
    <scope>NUCLEOTIDE SEQUENCE [LARGE SCALE GENOMIC DNA]</scope>
    <source>
        <strain evidence="3 4">1999lcr</strain>
    </source>
</reference>
<gene>
    <name evidence="3" type="ORF">LCR_08000</name>
</gene>
<comment type="similarity">
    <text evidence="1 2">Belongs to the UPF0251 family.</text>
</comment>
<dbReference type="Proteomes" id="UP000078435">
    <property type="component" value="Unassembled WGS sequence"/>
</dbReference>
<dbReference type="Pfam" id="PF02001">
    <property type="entry name" value="DUF134"/>
    <property type="match status" value="1"/>
</dbReference>
<dbReference type="InterPro" id="IPR036388">
    <property type="entry name" value="WH-like_DNA-bd_sf"/>
</dbReference>
<sequence length="106" mass="11755">MPRPKIARQICGRPANSCFKPNGRPMHQLEQVALAADEFEALRLVDLQGMQQQEAAQVMGVSRQTLANILKKGRYKVVECLSLGKALMMQPAEPGHEISGEDRDEP</sequence>
<accession>A0A175VMA1</accession>
<dbReference type="SUPFAM" id="SSF88659">
    <property type="entry name" value="Sigma3 and sigma4 domains of RNA polymerase sigma factors"/>
    <property type="match status" value="1"/>
</dbReference>
<dbReference type="EMBL" id="JMGO02000002">
    <property type="protein sequence ID" value="KXU81633.1"/>
    <property type="molecule type" value="Genomic_DNA"/>
</dbReference>
<comment type="caution">
    <text evidence="3">The sequence shown here is derived from an EMBL/GenBank/DDBJ whole genome shotgun (WGS) entry which is preliminary data.</text>
</comment>
<evidence type="ECO:0000313" key="4">
    <source>
        <dbReference type="Proteomes" id="UP000078435"/>
    </source>
</evidence>
<organism evidence="3 4">
    <name type="scientific">Aeromonas enteropelogenes</name>
    <name type="common">Aeromonas trota</name>
    <dbReference type="NCBI Taxonomy" id="29489"/>
    <lineage>
        <taxon>Bacteria</taxon>
        <taxon>Pseudomonadati</taxon>
        <taxon>Pseudomonadota</taxon>
        <taxon>Gammaproteobacteria</taxon>
        <taxon>Aeromonadales</taxon>
        <taxon>Aeromonadaceae</taxon>
        <taxon>Aeromonas</taxon>
    </lineage>
</organism>